<keyword evidence="1" id="KW-0472">Membrane</keyword>
<gene>
    <name evidence="2" type="ORF">D7044_06960</name>
</gene>
<evidence type="ECO:0000313" key="3">
    <source>
        <dbReference type="Proteomes" id="UP000275865"/>
    </source>
</evidence>
<accession>A0A3A9YCL6</accession>
<evidence type="ECO:0000313" key="2">
    <source>
        <dbReference type="EMBL" id="RKN34563.1"/>
    </source>
</evidence>
<protein>
    <submittedName>
        <fullName evidence="2">Uncharacterized protein</fullName>
    </submittedName>
</protein>
<dbReference type="RefSeq" id="WP_120688318.1">
    <property type="nucleotide sequence ID" value="NZ_RAZT01000003.1"/>
</dbReference>
<comment type="caution">
    <text evidence="2">The sequence shown here is derived from an EMBL/GenBank/DDBJ whole genome shotgun (WGS) entry which is preliminary data.</text>
</comment>
<reference evidence="2 3" key="1">
    <citation type="submission" date="2018-09" db="EMBL/GenBank/DDBJ databases">
        <title>Micromonospora sp. nov. MS1-9, isolated from a root of Musa sp.</title>
        <authorList>
            <person name="Kuncharoen N."/>
            <person name="Kudo T."/>
            <person name="Ohkuma M."/>
            <person name="Yuki M."/>
            <person name="Tanasupawat S."/>
        </authorList>
    </citation>
    <scope>NUCLEOTIDE SEQUENCE [LARGE SCALE GENOMIC DNA]</scope>
    <source>
        <strain evidence="2 3">MS1-9</strain>
    </source>
</reference>
<dbReference type="AlphaFoldDB" id="A0A3A9YCL6"/>
<dbReference type="Proteomes" id="UP000275865">
    <property type="component" value="Unassembled WGS sequence"/>
</dbReference>
<proteinExistence type="predicted"/>
<dbReference type="EMBL" id="RAZT01000003">
    <property type="protein sequence ID" value="RKN34563.1"/>
    <property type="molecule type" value="Genomic_DNA"/>
</dbReference>
<feature type="transmembrane region" description="Helical" evidence="1">
    <location>
        <begin position="28"/>
        <end position="46"/>
    </location>
</feature>
<keyword evidence="1" id="KW-1133">Transmembrane helix</keyword>
<evidence type="ECO:0000256" key="1">
    <source>
        <dbReference type="SAM" id="Phobius"/>
    </source>
</evidence>
<name>A0A3A9YCL6_9ACTN</name>
<sequence>MAVLPPAPLGDHQKPVAAARSLRAGVRLVLACTAALVAAVGVTWYAPGRAAPAATAGVVVLREPR</sequence>
<keyword evidence="1" id="KW-0812">Transmembrane</keyword>
<organism evidence="2 3">
    <name type="scientific">Micromonospora musae</name>
    <dbReference type="NCBI Taxonomy" id="1894970"/>
    <lineage>
        <taxon>Bacteria</taxon>
        <taxon>Bacillati</taxon>
        <taxon>Actinomycetota</taxon>
        <taxon>Actinomycetes</taxon>
        <taxon>Micromonosporales</taxon>
        <taxon>Micromonosporaceae</taxon>
        <taxon>Micromonospora</taxon>
    </lineage>
</organism>